<protein>
    <submittedName>
        <fullName evidence="2">Putative secreted protein</fullName>
    </submittedName>
</protein>
<evidence type="ECO:0000256" key="1">
    <source>
        <dbReference type="SAM" id="SignalP"/>
    </source>
</evidence>
<feature type="chain" id="PRO_5025623625" evidence="1">
    <location>
        <begin position="27"/>
        <end position="69"/>
    </location>
</feature>
<reference evidence="2" key="1">
    <citation type="submission" date="2019-12" db="EMBL/GenBank/DDBJ databases">
        <title>An insight into the sialome of adult female Ixodes ricinus ticks feeding for 6 days.</title>
        <authorList>
            <person name="Perner J."/>
            <person name="Ribeiro J.M.C."/>
        </authorList>
    </citation>
    <scope>NUCLEOTIDE SEQUENCE</scope>
    <source>
        <strain evidence="2">Semi-engorged</strain>
        <tissue evidence="2">Salivary glands</tissue>
    </source>
</reference>
<proteinExistence type="predicted"/>
<name>A0A6B0TRF8_IXORI</name>
<dbReference type="EMBL" id="GIFC01000396">
    <property type="protein sequence ID" value="MXU82479.1"/>
    <property type="molecule type" value="Transcribed_RNA"/>
</dbReference>
<evidence type="ECO:0000313" key="2">
    <source>
        <dbReference type="EMBL" id="MXU82479.1"/>
    </source>
</evidence>
<organism evidence="2">
    <name type="scientific">Ixodes ricinus</name>
    <name type="common">Common tick</name>
    <name type="synonym">Acarus ricinus</name>
    <dbReference type="NCBI Taxonomy" id="34613"/>
    <lineage>
        <taxon>Eukaryota</taxon>
        <taxon>Metazoa</taxon>
        <taxon>Ecdysozoa</taxon>
        <taxon>Arthropoda</taxon>
        <taxon>Chelicerata</taxon>
        <taxon>Arachnida</taxon>
        <taxon>Acari</taxon>
        <taxon>Parasitiformes</taxon>
        <taxon>Ixodida</taxon>
        <taxon>Ixodoidea</taxon>
        <taxon>Ixodidae</taxon>
        <taxon>Ixodinae</taxon>
        <taxon>Ixodes</taxon>
    </lineage>
</organism>
<feature type="signal peptide" evidence="1">
    <location>
        <begin position="1"/>
        <end position="26"/>
    </location>
</feature>
<dbReference type="AlphaFoldDB" id="A0A6B0TRF8"/>
<sequence>MGRPMPFILLTVIAVLGIIFLQGAEANMCGRTCWGPKKCKGLCSQCTFFNSHKPYGQCQRPLTNPAPPK</sequence>
<accession>A0A6B0TRF8</accession>
<keyword evidence="1" id="KW-0732">Signal</keyword>